<organism evidence="1 2">
    <name type="scientific">Adineta steineri</name>
    <dbReference type="NCBI Taxonomy" id="433720"/>
    <lineage>
        <taxon>Eukaryota</taxon>
        <taxon>Metazoa</taxon>
        <taxon>Spiralia</taxon>
        <taxon>Gnathifera</taxon>
        <taxon>Rotifera</taxon>
        <taxon>Eurotatoria</taxon>
        <taxon>Bdelloidea</taxon>
        <taxon>Adinetida</taxon>
        <taxon>Adinetidae</taxon>
        <taxon>Adineta</taxon>
    </lineage>
</organism>
<evidence type="ECO:0000313" key="2">
    <source>
        <dbReference type="Proteomes" id="UP000663891"/>
    </source>
</evidence>
<comment type="caution">
    <text evidence="1">The sequence shown here is derived from an EMBL/GenBank/DDBJ whole genome shotgun (WGS) entry which is preliminary data.</text>
</comment>
<dbReference type="Proteomes" id="UP000663891">
    <property type="component" value="Unassembled WGS sequence"/>
</dbReference>
<evidence type="ECO:0000313" key="1">
    <source>
        <dbReference type="EMBL" id="CAF1136415.1"/>
    </source>
</evidence>
<dbReference type="AlphaFoldDB" id="A0A814RRV0"/>
<dbReference type="EMBL" id="CAJNON010000243">
    <property type="protein sequence ID" value="CAF1136415.1"/>
    <property type="molecule type" value="Genomic_DNA"/>
</dbReference>
<dbReference type="OrthoDB" id="20198at2759"/>
<accession>A0A814RRV0</accession>
<sequence>MTTNRSVPIVVISSENIPNKIRNIDDIEYEVSQTFLPLKSTPSRKSKGRLLIKYKSAPPIPTNNDENNEIKENEFTRLHVISHILPRFPVRHGILKQKRKYTSKKKILTEKSN</sequence>
<name>A0A814RRV0_9BILA</name>
<gene>
    <name evidence="1" type="ORF">VCS650_LOCUS22020</name>
</gene>
<reference evidence="1" key="1">
    <citation type="submission" date="2021-02" db="EMBL/GenBank/DDBJ databases">
        <authorList>
            <person name="Nowell W R."/>
        </authorList>
    </citation>
    <scope>NUCLEOTIDE SEQUENCE</scope>
</reference>
<proteinExistence type="predicted"/>
<protein>
    <submittedName>
        <fullName evidence="1">Uncharacterized protein</fullName>
    </submittedName>
</protein>